<dbReference type="Proteomes" id="UP001058713">
    <property type="component" value="Chromosome"/>
</dbReference>
<evidence type="ECO:0000259" key="2">
    <source>
        <dbReference type="Pfam" id="PF13660"/>
    </source>
</evidence>
<dbReference type="AlphaFoldDB" id="A0A9Q9HJX2"/>
<feature type="domain" description="MOFRL" evidence="1">
    <location>
        <begin position="304"/>
        <end position="411"/>
    </location>
</feature>
<dbReference type="InterPro" id="IPR025286">
    <property type="entry name" value="MOFRL_assoc_dom"/>
</dbReference>
<dbReference type="GO" id="GO:0008887">
    <property type="term" value="F:glycerate kinase activity"/>
    <property type="evidence" value="ECO:0007669"/>
    <property type="project" value="InterPro"/>
</dbReference>
<dbReference type="Gene3D" id="3.40.1480.10">
    <property type="entry name" value="MOFRL domain"/>
    <property type="match status" value="1"/>
</dbReference>
<dbReference type="Gene3D" id="3.40.50.10180">
    <property type="entry name" value="Glycerate kinase, MOFRL-like N-terminal domain"/>
    <property type="match status" value="1"/>
</dbReference>
<reference evidence="3" key="1">
    <citation type="submission" date="2021-08" db="EMBL/GenBank/DDBJ databases">
        <authorList>
            <person name="Nwanade C."/>
            <person name="Wang M."/>
            <person name="Masoudi A."/>
            <person name="Yu Z."/>
            <person name="Liu J."/>
        </authorList>
    </citation>
    <scope>NUCLEOTIDE SEQUENCE</scope>
    <source>
        <strain evidence="3">S122</strain>
    </source>
</reference>
<dbReference type="KEGG" id="lcae:K3721_16190"/>
<dbReference type="InterPro" id="IPR037035">
    <property type="entry name" value="GK-like_C_sf"/>
</dbReference>
<dbReference type="PANTHER" id="PTHR12227">
    <property type="entry name" value="GLYCERATE KINASE"/>
    <property type="match status" value="1"/>
</dbReference>
<evidence type="ECO:0000313" key="3">
    <source>
        <dbReference type="EMBL" id="UWQ53502.1"/>
    </source>
</evidence>
<dbReference type="PANTHER" id="PTHR12227:SF0">
    <property type="entry name" value="GLYCERATE KINASE"/>
    <property type="match status" value="1"/>
</dbReference>
<dbReference type="InterPro" id="IPR039760">
    <property type="entry name" value="MOFRL_protein"/>
</dbReference>
<dbReference type="Pfam" id="PF13660">
    <property type="entry name" value="DUF4147"/>
    <property type="match status" value="1"/>
</dbReference>
<organism evidence="3 4">
    <name type="scientific">Leisingera caerulea</name>
    <name type="common">Phaeobacter caeruleus</name>
    <dbReference type="NCBI Taxonomy" id="506591"/>
    <lineage>
        <taxon>Bacteria</taxon>
        <taxon>Pseudomonadati</taxon>
        <taxon>Pseudomonadota</taxon>
        <taxon>Alphaproteobacteria</taxon>
        <taxon>Rhodobacterales</taxon>
        <taxon>Roseobacteraceae</taxon>
        <taxon>Leisingera</taxon>
    </lineage>
</organism>
<evidence type="ECO:0000259" key="1">
    <source>
        <dbReference type="Pfam" id="PF05161"/>
    </source>
</evidence>
<proteinExistence type="predicted"/>
<dbReference type="GO" id="GO:0005737">
    <property type="term" value="C:cytoplasm"/>
    <property type="evidence" value="ECO:0007669"/>
    <property type="project" value="TreeGrafter"/>
</dbReference>
<feature type="domain" description="MOFRL-associated" evidence="2">
    <location>
        <begin position="8"/>
        <end position="235"/>
    </location>
</feature>
<dbReference type="Pfam" id="PF05161">
    <property type="entry name" value="MOFRL"/>
    <property type="match status" value="1"/>
</dbReference>
<evidence type="ECO:0000313" key="4">
    <source>
        <dbReference type="Proteomes" id="UP001058713"/>
    </source>
</evidence>
<dbReference type="InterPro" id="IPR007835">
    <property type="entry name" value="MOFRL"/>
</dbReference>
<gene>
    <name evidence="3" type="ORF">K3721_16190</name>
</gene>
<dbReference type="SUPFAM" id="SSF82544">
    <property type="entry name" value="GckA/TtuD-like"/>
    <property type="match status" value="1"/>
</dbReference>
<protein>
    <submittedName>
        <fullName evidence="3">DUF4147 domain-containing protein</fullName>
    </submittedName>
</protein>
<name>A0A9Q9HJX2_LEICA</name>
<dbReference type="RefSeq" id="WP_259971109.1">
    <property type="nucleotide sequence ID" value="NZ_CP081070.1"/>
</dbReference>
<dbReference type="EMBL" id="CP081070">
    <property type="protein sequence ID" value="UWQ53502.1"/>
    <property type="molecule type" value="Genomic_DNA"/>
</dbReference>
<accession>A0A9Q9HJX2</accession>
<sequence>MTGLLTTAKALFKAAVDRADPAKALRTQLVSSPLAPLPEGGRNVLLAVGKAAIPMMREALALIPDASQALVITNPENYSEISGATVLCGAHPVPDETSAAAGRAAIELAGSLGPNDRLIALISGGGSALMVAPASGLTLADKSSVNKLLLASGLEINEMNLIRQQLSDIKGGGLLRHAAPARVQAFILSDVIGDDLRAIASGPTVAPIGTRAQAREILQRAGIWGSMPEAVKSHLSAAEEPRDTPPSATNTLIGSNRHSLKAMMAAAAEDWTCKLVSHRLVGNVAEAAETIVTAAETAPKEKPVALIFGGETTVQLTGTGLGGRNQELALLVAKLGAGRLSGDWLFLSGGTDGRDGPTDAAGGIATPATWEAIKASGQDPDALLANNDSYAALKSADALLMTGGTGTNVADVQVFLRRPG</sequence>
<dbReference type="InterPro" id="IPR038614">
    <property type="entry name" value="GK_N_sf"/>
</dbReference>